<evidence type="ECO:0008006" key="3">
    <source>
        <dbReference type="Google" id="ProtNLM"/>
    </source>
</evidence>
<proteinExistence type="predicted"/>
<dbReference type="EMBL" id="AP022870">
    <property type="protein sequence ID" value="BCB81981.1"/>
    <property type="molecule type" value="Genomic_DNA"/>
</dbReference>
<evidence type="ECO:0000313" key="1">
    <source>
        <dbReference type="EMBL" id="BCB81981.1"/>
    </source>
</evidence>
<keyword evidence="2" id="KW-1185">Reference proteome</keyword>
<name>A0A6F8Y7P5_9ACTN</name>
<accession>A0A6F8Y7P5</accession>
<reference evidence="1 2" key="1">
    <citation type="submission" date="2020-03" db="EMBL/GenBank/DDBJ databases">
        <title>Whole genome shotgun sequence of Phytohabitans flavus NBRC 107702.</title>
        <authorList>
            <person name="Komaki H."/>
            <person name="Tamura T."/>
        </authorList>
    </citation>
    <scope>NUCLEOTIDE SEQUENCE [LARGE SCALE GENOMIC DNA]</scope>
    <source>
        <strain evidence="1 2">NBRC 107702</strain>
    </source>
</reference>
<dbReference type="RefSeq" id="WP_377310173.1">
    <property type="nucleotide sequence ID" value="NZ_JBHTHL010000001.1"/>
</dbReference>
<evidence type="ECO:0000313" key="2">
    <source>
        <dbReference type="Proteomes" id="UP000502508"/>
    </source>
</evidence>
<dbReference type="KEGG" id="pfla:Pflav_083910"/>
<reference evidence="1 2" key="2">
    <citation type="submission" date="2020-03" db="EMBL/GenBank/DDBJ databases">
        <authorList>
            <person name="Ichikawa N."/>
            <person name="Kimura A."/>
            <person name="Kitahashi Y."/>
            <person name="Uohara A."/>
        </authorList>
    </citation>
    <scope>NUCLEOTIDE SEQUENCE [LARGE SCALE GENOMIC DNA]</scope>
    <source>
        <strain evidence="1 2">NBRC 107702</strain>
    </source>
</reference>
<dbReference type="AlphaFoldDB" id="A0A6F8Y7P5"/>
<organism evidence="1 2">
    <name type="scientific">Phytohabitans flavus</name>
    <dbReference type="NCBI Taxonomy" id="1076124"/>
    <lineage>
        <taxon>Bacteria</taxon>
        <taxon>Bacillati</taxon>
        <taxon>Actinomycetota</taxon>
        <taxon>Actinomycetes</taxon>
        <taxon>Micromonosporales</taxon>
        <taxon>Micromonosporaceae</taxon>
    </lineage>
</organism>
<dbReference type="Proteomes" id="UP000502508">
    <property type="component" value="Chromosome"/>
</dbReference>
<sequence length="142" mass="15681">MHICYVDDSGRGKARTVTGLIIPAAKWNDLMHCWLEGRKRLTATWGVREHVELHGNELARGRGAYCESEEQERIFKNRAVRLGAYDLMLAALAGCGALSATTVCCATAHMPTAYARFVEHLERWAADVDTHVLVVPRLSGCG</sequence>
<protein>
    <recommendedName>
        <fullName evidence="3">DUF3800 domain-containing protein</fullName>
    </recommendedName>
</protein>
<gene>
    <name evidence="1" type="ORF">Pflav_083910</name>
</gene>